<evidence type="ECO:0008006" key="3">
    <source>
        <dbReference type="Google" id="ProtNLM"/>
    </source>
</evidence>
<dbReference type="InterPro" id="IPR053151">
    <property type="entry name" value="RNase_H-like"/>
</dbReference>
<organism evidence="1 2">
    <name type="scientific">Gossypium arboreum</name>
    <name type="common">Tree cotton</name>
    <name type="synonym">Gossypium nanking</name>
    <dbReference type="NCBI Taxonomy" id="29729"/>
    <lineage>
        <taxon>Eukaryota</taxon>
        <taxon>Viridiplantae</taxon>
        <taxon>Streptophyta</taxon>
        <taxon>Embryophyta</taxon>
        <taxon>Tracheophyta</taxon>
        <taxon>Spermatophyta</taxon>
        <taxon>Magnoliopsida</taxon>
        <taxon>eudicotyledons</taxon>
        <taxon>Gunneridae</taxon>
        <taxon>Pentapetalae</taxon>
        <taxon>rosids</taxon>
        <taxon>malvids</taxon>
        <taxon>Malvales</taxon>
        <taxon>Malvaceae</taxon>
        <taxon>Malvoideae</taxon>
        <taxon>Gossypium</taxon>
    </lineage>
</organism>
<proteinExistence type="predicted"/>
<reference evidence="1 2" key="1">
    <citation type="submission" date="2023-03" db="EMBL/GenBank/DDBJ databases">
        <title>WGS of Gossypium arboreum.</title>
        <authorList>
            <person name="Yu D."/>
        </authorList>
    </citation>
    <scope>NUCLEOTIDE SEQUENCE [LARGE SCALE GENOMIC DNA]</scope>
    <source>
        <tissue evidence="1">Leaf</tissue>
    </source>
</reference>
<protein>
    <recommendedName>
        <fullName evidence="3">RNase H type-1 domain-containing protein</fullName>
    </recommendedName>
</protein>
<dbReference type="PANTHER" id="PTHR47723:SF22">
    <property type="entry name" value="RNASE H TYPE-1 DOMAIN-CONTAINING PROTEIN"/>
    <property type="match status" value="1"/>
</dbReference>
<dbReference type="Proteomes" id="UP001358586">
    <property type="component" value="Chromosome 13"/>
</dbReference>
<dbReference type="EMBL" id="JARKNE010000013">
    <property type="protein sequence ID" value="KAK5772248.1"/>
    <property type="molecule type" value="Genomic_DNA"/>
</dbReference>
<evidence type="ECO:0000313" key="1">
    <source>
        <dbReference type="EMBL" id="KAK5772248.1"/>
    </source>
</evidence>
<keyword evidence="2" id="KW-1185">Reference proteome</keyword>
<accession>A0ABR0MGP0</accession>
<sequence length="170" mass="18791">MVDIYCGSLLDNLVDSSKSKPVASFWRPLPHGWLKFNVCGIALEDSVGREGVLRDIEGVARVLFSGAVVANDAEVAEIGVVKVALEVFLAMNCKTYESLFIEIGSLMAFSWCANKVLRPWSLQTIFVEIEIAMFNVGTVVFSLVDKNGNDMAFSLTMVGVNRAQMFKAWW</sequence>
<name>A0ABR0MGP0_GOSAR</name>
<dbReference type="PANTHER" id="PTHR47723">
    <property type="entry name" value="OS05G0353850 PROTEIN"/>
    <property type="match status" value="1"/>
</dbReference>
<gene>
    <name evidence="1" type="ORF">PVK06_048528</name>
</gene>
<evidence type="ECO:0000313" key="2">
    <source>
        <dbReference type="Proteomes" id="UP001358586"/>
    </source>
</evidence>
<comment type="caution">
    <text evidence="1">The sequence shown here is derived from an EMBL/GenBank/DDBJ whole genome shotgun (WGS) entry which is preliminary data.</text>
</comment>